<dbReference type="AlphaFoldDB" id="L7ITI7"/>
<dbReference type="EMBL" id="JH795097">
    <property type="protein sequence ID" value="ELQ59262.1"/>
    <property type="molecule type" value="Genomic_DNA"/>
</dbReference>
<sequence length="364" mass="40214">MDHHHTYQTADAGVGAAAEYYNSTTPIPVPGATAITPPPPASAPHPDFGGPGQQQPGRTSQNHHTTSAGAGYLPSAPVGIKPPPPQQHYYDHQQQQQQQHHQEPPLVHSSPQFVTPGEMLLTHHTPVPTTMPRDLGAVRAGAEFAVKEYASLQRRRRDGDVEVGPALEEQSGVVAMELGRLRAHVKEMAVLARQHRWRRWLIGGFIGTLIPAVRRLFRRPESNSEGTSNDTEYAFFHSKSLVQRVLDSVRGGWSGISRLASATFLVFAVLGNGKVSIGVVTVVMSLVEYRVKSMASSLYLNLKFVWVDFRTGMILGCLHKLVQETGCCDWTAYKDGLTSHRALSLTQLYHYLHVKVLFFFLLFS</sequence>
<feature type="compositionally biased region" description="Polar residues" evidence="1">
    <location>
        <begin position="58"/>
        <end position="68"/>
    </location>
</feature>
<proteinExistence type="predicted"/>
<accession>L7ITI7</accession>
<evidence type="ECO:0000313" key="2">
    <source>
        <dbReference type="EMBL" id="ELQ59262.1"/>
    </source>
</evidence>
<feature type="region of interest" description="Disordered" evidence="1">
    <location>
        <begin position="29"/>
        <end position="113"/>
    </location>
</feature>
<name>L7ITI7_PYRO1</name>
<gene>
    <name evidence="2" type="ORF">OOW_P131scaffold01376g1</name>
</gene>
<evidence type="ECO:0000256" key="1">
    <source>
        <dbReference type="SAM" id="MobiDB-lite"/>
    </source>
</evidence>
<reference evidence="2" key="1">
    <citation type="journal article" date="2012" name="PLoS Genet.">
        <title>Comparative analysis of the genomes of two field isolates of the rice blast fungus Magnaporthe oryzae.</title>
        <authorList>
            <person name="Xue M."/>
            <person name="Yang J."/>
            <person name="Li Z."/>
            <person name="Hu S."/>
            <person name="Yao N."/>
            <person name="Dean R.A."/>
            <person name="Zhao W."/>
            <person name="Shen M."/>
            <person name="Zhang H."/>
            <person name="Li C."/>
            <person name="Liu L."/>
            <person name="Cao L."/>
            <person name="Xu X."/>
            <person name="Xing Y."/>
            <person name="Hsiang T."/>
            <person name="Zhang Z."/>
            <person name="Xu J.R."/>
            <person name="Peng Y.L."/>
        </authorList>
    </citation>
    <scope>NUCLEOTIDE SEQUENCE [LARGE SCALE GENOMIC DNA]</scope>
    <source>
        <strain evidence="2">P131</strain>
    </source>
</reference>
<protein>
    <submittedName>
        <fullName evidence="2">Uncharacterized protein</fullName>
    </submittedName>
</protein>
<organism>
    <name type="scientific">Pyricularia oryzae (strain P131)</name>
    <name type="common">Rice blast fungus</name>
    <name type="synonym">Magnaporthe oryzae</name>
    <dbReference type="NCBI Taxonomy" id="1143193"/>
    <lineage>
        <taxon>Eukaryota</taxon>
        <taxon>Fungi</taxon>
        <taxon>Dikarya</taxon>
        <taxon>Ascomycota</taxon>
        <taxon>Pezizomycotina</taxon>
        <taxon>Sordariomycetes</taxon>
        <taxon>Sordariomycetidae</taxon>
        <taxon>Magnaporthales</taxon>
        <taxon>Pyriculariaceae</taxon>
        <taxon>Pyricularia</taxon>
    </lineage>
</organism>